<dbReference type="RefSeq" id="WP_189092955.1">
    <property type="nucleotide sequence ID" value="NZ_BMQL01000051.1"/>
</dbReference>
<dbReference type="InterPro" id="IPR041664">
    <property type="entry name" value="AAA_16"/>
</dbReference>
<dbReference type="InterPro" id="IPR051677">
    <property type="entry name" value="AfsR-DnrI-RedD_regulator"/>
</dbReference>
<evidence type="ECO:0000259" key="1">
    <source>
        <dbReference type="SMART" id="SM01043"/>
    </source>
</evidence>
<gene>
    <name evidence="2" type="ORF">GCM10008957_47000</name>
</gene>
<reference evidence="2" key="1">
    <citation type="journal article" date="2014" name="Int. J. Syst. Evol. Microbiol.">
        <title>Complete genome sequence of Corynebacterium casei LMG S-19264T (=DSM 44701T), isolated from a smear-ripened cheese.</title>
        <authorList>
            <consortium name="US DOE Joint Genome Institute (JGI-PGF)"/>
            <person name="Walter F."/>
            <person name="Albersmeier A."/>
            <person name="Kalinowski J."/>
            <person name="Ruckert C."/>
        </authorList>
    </citation>
    <scope>NUCLEOTIDE SEQUENCE</scope>
    <source>
        <strain evidence="2">JCM 31311</strain>
    </source>
</reference>
<evidence type="ECO:0000313" key="2">
    <source>
        <dbReference type="EMBL" id="GGR30885.1"/>
    </source>
</evidence>
<sequence>MPPAPSGSLPWRLELLGSAQLVHADGRTLRLDRRTAALLAVLALDGGDRRARLAALLWPGTPDAAARNNLVHLLRKLRAVDGAELIDASDASLRLAPGVSVDALEAPQHIGTPPRPLLAEFEYDDAPDLADWVLSQRETLSARSLAAGQKTVAVHEAAGRLREALETAERLLLADPLSEEFHRAVMRLNYALGDRPAALRAYQRAKVVLRQELGVEPLPETVRLARAIDQGELPGVPDAAIPLSALRPPNLIGRAEEWGLLEAAWTAGRGMIVSGEAGSGKSRLAVDFLRSKTSHQLLLFEGRPGDAAAPYTTHARTYRQVLDAYPDLDLPDWVRRELARIIPTLGEAPPPMTAEADKLRFYEAKVEMIRRVALRGPVILASDDLHYMDEASIEAGGYVFSRFWGDAATNLRTLFAYRSGALSAPVMARIQPLIDAGLVTLVTLAPLDEPAVGALLAEVELPGAPQLSPELYRLTSGNPQFVLEAVKAMFETGRFERAQAGAALSGDVSAVIGGRLARLTPGALHAARAAAVLQSDFSPELVADVLHIGLLDIATAWEELEAAQIMHGERFAHALVLETVLAQIPATARRLLHRSAARTLAQQGTQPARVARQWLEGGDPVQAAPWLQRAAEASAHTLRWSEAAGFYREAAALYAAANMPEEAAAVEQAAERLEEGSGRE</sequence>
<dbReference type="Pfam" id="PF03704">
    <property type="entry name" value="BTAD"/>
    <property type="match status" value="1"/>
</dbReference>
<accession>A0A918FEW0</accession>
<evidence type="ECO:0000313" key="3">
    <source>
        <dbReference type="Proteomes" id="UP000603865"/>
    </source>
</evidence>
<dbReference type="AlphaFoldDB" id="A0A918FEW0"/>
<dbReference type="InterPro" id="IPR005158">
    <property type="entry name" value="BTAD"/>
</dbReference>
<organism evidence="2 3">
    <name type="scientific">Deinococcus ruber</name>
    <dbReference type="NCBI Taxonomy" id="1848197"/>
    <lineage>
        <taxon>Bacteria</taxon>
        <taxon>Thermotogati</taxon>
        <taxon>Deinococcota</taxon>
        <taxon>Deinococci</taxon>
        <taxon>Deinococcales</taxon>
        <taxon>Deinococcaceae</taxon>
        <taxon>Deinococcus</taxon>
    </lineage>
</organism>
<dbReference type="SMART" id="SM01043">
    <property type="entry name" value="BTAD"/>
    <property type="match status" value="1"/>
</dbReference>
<name>A0A918FEW0_9DEIO</name>
<keyword evidence="3" id="KW-1185">Reference proteome</keyword>
<dbReference type="Proteomes" id="UP000603865">
    <property type="component" value="Unassembled WGS sequence"/>
</dbReference>
<reference evidence="2" key="2">
    <citation type="submission" date="2020-09" db="EMBL/GenBank/DDBJ databases">
        <authorList>
            <person name="Sun Q."/>
            <person name="Ohkuma M."/>
        </authorList>
    </citation>
    <scope>NUCLEOTIDE SEQUENCE</scope>
    <source>
        <strain evidence="2">JCM 31311</strain>
    </source>
</reference>
<dbReference type="Pfam" id="PF13191">
    <property type="entry name" value="AAA_16"/>
    <property type="match status" value="1"/>
</dbReference>
<dbReference type="EMBL" id="BMQL01000051">
    <property type="protein sequence ID" value="GGR30885.1"/>
    <property type="molecule type" value="Genomic_DNA"/>
</dbReference>
<protein>
    <recommendedName>
        <fullName evidence="1">Bacterial transcriptional activator domain-containing protein</fullName>
    </recommendedName>
</protein>
<dbReference type="Gene3D" id="1.25.40.10">
    <property type="entry name" value="Tetratricopeptide repeat domain"/>
    <property type="match status" value="1"/>
</dbReference>
<comment type="caution">
    <text evidence="2">The sequence shown here is derived from an EMBL/GenBank/DDBJ whole genome shotgun (WGS) entry which is preliminary data.</text>
</comment>
<dbReference type="PANTHER" id="PTHR35807">
    <property type="entry name" value="TRANSCRIPTIONAL REGULATOR REDD-RELATED"/>
    <property type="match status" value="1"/>
</dbReference>
<proteinExistence type="predicted"/>
<feature type="domain" description="Bacterial transcriptional activator" evidence="1">
    <location>
        <begin position="80"/>
        <end position="229"/>
    </location>
</feature>
<dbReference type="InterPro" id="IPR011990">
    <property type="entry name" value="TPR-like_helical_dom_sf"/>
</dbReference>
<dbReference type="SUPFAM" id="SSF48452">
    <property type="entry name" value="TPR-like"/>
    <property type="match status" value="1"/>
</dbReference>